<dbReference type="SUPFAM" id="SSF50494">
    <property type="entry name" value="Trypsin-like serine proteases"/>
    <property type="match status" value="1"/>
</dbReference>
<dbReference type="InterPro" id="IPR009003">
    <property type="entry name" value="Peptidase_S1_PA"/>
</dbReference>
<evidence type="ECO:0000313" key="1">
    <source>
        <dbReference type="EMBL" id="CAF4394699.1"/>
    </source>
</evidence>
<feature type="non-terminal residue" evidence="1">
    <location>
        <position position="1"/>
    </location>
</feature>
<reference evidence="1" key="1">
    <citation type="submission" date="2021-02" db="EMBL/GenBank/DDBJ databases">
        <authorList>
            <person name="Nowell W R."/>
        </authorList>
    </citation>
    <scope>NUCLEOTIDE SEQUENCE</scope>
</reference>
<sequence length="64" mass="7519">MICKSNHWEQVGIATVDMYEYESSLRDRAQVYTRLSPYREWMKRILNASLPAYSPSMNISDTTI</sequence>
<gene>
    <name evidence="1" type="ORF">OXD698_LOCUS51113</name>
</gene>
<organism evidence="1 2">
    <name type="scientific">Adineta steineri</name>
    <dbReference type="NCBI Taxonomy" id="433720"/>
    <lineage>
        <taxon>Eukaryota</taxon>
        <taxon>Metazoa</taxon>
        <taxon>Spiralia</taxon>
        <taxon>Gnathifera</taxon>
        <taxon>Rotifera</taxon>
        <taxon>Eurotatoria</taxon>
        <taxon>Bdelloidea</taxon>
        <taxon>Adinetida</taxon>
        <taxon>Adinetidae</taxon>
        <taxon>Adineta</taxon>
    </lineage>
</organism>
<dbReference type="EMBL" id="CAJOAZ010025647">
    <property type="protein sequence ID" value="CAF4394699.1"/>
    <property type="molecule type" value="Genomic_DNA"/>
</dbReference>
<comment type="caution">
    <text evidence="1">The sequence shown here is derived from an EMBL/GenBank/DDBJ whole genome shotgun (WGS) entry which is preliminary data.</text>
</comment>
<dbReference type="AlphaFoldDB" id="A0A820NR07"/>
<feature type="non-terminal residue" evidence="1">
    <location>
        <position position="64"/>
    </location>
</feature>
<name>A0A820NR07_9BILA</name>
<evidence type="ECO:0000313" key="2">
    <source>
        <dbReference type="Proteomes" id="UP000663844"/>
    </source>
</evidence>
<protein>
    <recommendedName>
        <fullName evidence="3">Peptidase S1 domain-containing protein</fullName>
    </recommendedName>
</protein>
<proteinExistence type="predicted"/>
<evidence type="ECO:0008006" key="3">
    <source>
        <dbReference type="Google" id="ProtNLM"/>
    </source>
</evidence>
<dbReference type="Proteomes" id="UP000663844">
    <property type="component" value="Unassembled WGS sequence"/>
</dbReference>
<accession>A0A820NR07</accession>